<evidence type="ECO:0000313" key="3">
    <source>
        <dbReference type="Proteomes" id="UP000233375"/>
    </source>
</evidence>
<dbReference type="GO" id="GO:0043937">
    <property type="term" value="P:regulation of sporulation"/>
    <property type="evidence" value="ECO:0007669"/>
    <property type="project" value="InterPro"/>
</dbReference>
<evidence type="ECO:0008006" key="4">
    <source>
        <dbReference type="Google" id="ProtNLM"/>
    </source>
</evidence>
<evidence type="ECO:0000256" key="1">
    <source>
        <dbReference type="SAM" id="Coils"/>
    </source>
</evidence>
<gene>
    <name evidence="2" type="ORF">CWS01_07015</name>
</gene>
<protein>
    <recommendedName>
        <fullName evidence="4">Spo0E like sporulation regulatory protein</fullName>
    </recommendedName>
</protein>
<dbReference type="EMBL" id="PISE01000014">
    <property type="protein sequence ID" value="PKG24360.1"/>
    <property type="molecule type" value="Genomic_DNA"/>
</dbReference>
<name>A0A2N0Z4D6_9BACI</name>
<dbReference type="SUPFAM" id="SSF140500">
    <property type="entry name" value="BAS1536-like"/>
    <property type="match status" value="1"/>
</dbReference>
<proteinExistence type="predicted"/>
<keyword evidence="3" id="KW-1185">Reference proteome</keyword>
<dbReference type="Pfam" id="PF09388">
    <property type="entry name" value="SpoOE-like"/>
    <property type="match status" value="1"/>
</dbReference>
<sequence>MCTFGYIFSSSAEMLETYKEKDYSLNQLENQIQQLREELIHVGMKKGFNNSTTLQISQQLDYFIFQYQQFKNSDFHYMIHV</sequence>
<dbReference type="AlphaFoldDB" id="A0A2N0Z4D6"/>
<dbReference type="GO" id="GO:0046983">
    <property type="term" value="F:protein dimerization activity"/>
    <property type="evidence" value="ECO:0007669"/>
    <property type="project" value="InterPro"/>
</dbReference>
<dbReference type="InterPro" id="IPR018540">
    <property type="entry name" value="Spo0E-like"/>
</dbReference>
<feature type="coiled-coil region" evidence="1">
    <location>
        <begin position="18"/>
        <end position="45"/>
    </location>
</feature>
<reference evidence="2 3" key="1">
    <citation type="journal article" date="2003" name="Int. J. Syst. Evol. Microbiol.">
        <title>Bacillus nealsonii sp. nov., isolated from a spacecraft-assembly facility, whose spores are gamma-radiation resistant.</title>
        <authorList>
            <person name="Venkateswaran K."/>
            <person name="Kempf M."/>
            <person name="Chen F."/>
            <person name="Satomi M."/>
            <person name="Nicholson W."/>
            <person name="Kern R."/>
        </authorList>
    </citation>
    <scope>NUCLEOTIDE SEQUENCE [LARGE SCALE GENOMIC DNA]</scope>
    <source>
        <strain evidence="2 3">FO-92</strain>
    </source>
</reference>
<dbReference type="Gene3D" id="4.10.280.10">
    <property type="entry name" value="Helix-loop-helix DNA-binding domain"/>
    <property type="match status" value="1"/>
</dbReference>
<dbReference type="Proteomes" id="UP000233375">
    <property type="component" value="Unassembled WGS sequence"/>
</dbReference>
<comment type="caution">
    <text evidence="2">The sequence shown here is derived from an EMBL/GenBank/DDBJ whole genome shotgun (WGS) entry which is preliminary data.</text>
</comment>
<keyword evidence="1" id="KW-0175">Coiled coil</keyword>
<accession>A0A2N0Z4D6</accession>
<evidence type="ECO:0000313" key="2">
    <source>
        <dbReference type="EMBL" id="PKG24360.1"/>
    </source>
</evidence>
<dbReference type="InterPro" id="IPR037208">
    <property type="entry name" value="Spo0E-like_sf"/>
</dbReference>
<dbReference type="InterPro" id="IPR036638">
    <property type="entry name" value="HLH_DNA-bd_sf"/>
</dbReference>
<organism evidence="2 3">
    <name type="scientific">Niallia nealsonii</name>
    <dbReference type="NCBI Taxonomy" id="115979"/>
    <lineage>
        <taxon>Bacteria</taxon>
        <taxon>Bacillati</taxon>
        <taxon>Bacillota</taxon>
        <taxon>Bacilli</taxon>
        <taxon>Bacillales</taxon>
        <taxon>Bacillaceae</taxon>
        <taxon>Niallia</taxon>
    </lineage>
</organism>